<feature type="region of interest" description="Disordered" evidence="1">
    <location>
        <begin position="1"/>
        <end position="70"/>
    </location>
</feature>
<proteinExistence type="predicted"/>
<dbReference type="STRING" id="1194695.A0A5A7USY0"/>
<dbReference type="Proteomes" id="UP000321393">
    <property type="component" value="Unassembled WGS sequence"/>
</dbReference>
<reference evidence="3 4" key="1">
    <citation type="submission" date="2019-08" db="EMBL/GenBank/DDBJ databases">
        <title>Draft genome sequences of two oriental melons (Cucumis melo L. var makuwa).</title>
        <authorList>
            <person name="Kwon S.-Y."/>
        </authorList>
    </citation>
    <scope>NUCLEOTIDE SEQUENCE [LARGE SCALE GENOMIC DNA]</scope>
    <source>
        <strain evidence="4">cv. SW 3</strain>
        <tissue evidence="3">Leaf</tissue>
    </source>
</reference>
<comment type="caution">
    <text evidence="3">The sequence shown here is derived from an EMBL/GenBank/DDBJ whole genome shotgun (WGS) entry which is preliminary data.</text>
</comment>
<organism evidence="3 4">
    <name type="scientific">Cucumis melo var. makuwa</name>
    <name type="common">Oriental melon</name>
    <dbReference type="NCBI Taxonomy" id="1194695"/>
    <lineage>
        <taxon>Eukaryota</taxon>
        <taxon>Viridiplantae</taxon>
        <taxon>Streptophyta</taxon>
        <taxon>Embryophyta</taxon>
        <taxon>Tracheophyta</taxon>
        <taxon>Spermatophyta</taxon>
        <taxon>Magnoliopsida</taxon>
        <taxon>eudicotyledons</taxon>
        <taxon>Gunneridae</taxon>
        <taxon>Pentapetalae</taxon>
        <taxon>rosids</taxon>
        <taxon>fabids</taxon>
        <taxon>Cucurbitales</taxon>
        <taxon>Cucurbitaceae</taxon>
        <taxon>Benincaseae</taxon>
        <taxon>Cucumis</taxon>
    </lineage>
</organism>
<sequence length="180" mass="20173">MGCKVGTRNLSRNYGTVEESKADNSSDGPGKSLKKSSEEIINNKSELIPSAHVKKNHPSSSIIGDPSAGMQTRKKDKFDYLKMVADLCYISTIEPSTVDSTLKDEYWLNAMQEELLQFRRNNVWMLVSKPEGVNVIGTKWIFKNKTDETRCVMKNKARLVAQGYTQVEGVDFDETFAPVA</sequence>
<feature type="domain" description="Reverse transcriptase Ty1/copia-type" evidence="2">
    <location>
        <begin position="121"/>
        <end position="180"/>
    </location>
</feature>
<evidence type="ECO:0000313" key="4">
    <source>
        <dbReference type="Proteomes" id="UP000321393"/>
    </source>
</evidence>
<evidence type="ECO:0000313" key="3">
    <source>
        <dbReference type="EMBL" id="KAA0058258.1"/>
    </source>
</evidence>
<name>A0A5A7USY0_CUCMM</name>
<dbReference type="EMBL" id="SSTE01006842">
    <property type="protein sequence ID" value="KAA0058258.1"/>
    <property type="molecule type" value="Genomic_DNA"/>
</dbReference>
<dbReference type="InterPro" id="IPR013103">
    <property type="entry name" value="RVT_2"/>
</dbReference>
<evidence type="ECO:0000256" key="1">
    <source>
        <dbReference type="SAM" id="MobiDB-lite"/>
    </source>
</evidence>
<dbReference type="OrthoDB" id="8048545at2759"/>
<protein>
    <submittedName>
        <fullName evidence="3">Mitochondrial protein</fullName>
    </submittedName>
</protein>
<dbReference type="Pfam" id="PF07727">
    <property type="entry name" value="RVT_2"/>
    <property type="match status" value="1"/>
</dbReference>
<accession>A0A5A7USY0</accession>
<dbReference type="AlphaFoldDB" id="A0A5A7USY0"/>
<evidence type="ECO:0000259" key="2">
    <source>
        <dbReference type="Pfam" id="PF07727"/>
    </source>
</evidence>
<gene>
    <name evidence="3" type="ORF">E6C27_scaffold274G005830</name>
</gene>